<feature type="transmembrane region" description="Helical" evidence="1">
    <location>
        <begin position="134"/>
        <end position="154"/>
    </location>
</feature>
<dbReference type="SUPFAM" id="SSF48452">
    <property type="entry name" value="TPR-like"/>
    <property type="match status" value="1"/>
</dbReference>
<dbReference type="RefSeq" id="WP_230742007.1">
    <property type="nucleotide sequence ID" value="NZ_PGCK01000007.1"/>
</dbReference>
<evidence type="ECO:0008006" key="4">
    <source>
        <dbReference type="Google" id="ProtNLM"/>
    </source>
</evidence>
<dbReference type="InterPro" id="IPR019734">
    <property type="entry name" value="TPR_rpt"/>
</dbReference>
<dbReference type="EMBL" id="PGCK01000007">
    <property type="protein sequence ID" value="MCD1295157.1"/>
    <property type="molecule type" value="Genomic_DNA"/>
</dbReference>
<reference evidence="2 3" key="1">
    <citation type="submission" date="2017-11" db="EMBL/GenBank/DDBJ databases">
        <title>Isolation and Characterization of Family Methanocellaceae Species from Potential Methane Hydrate Area Offshore Southwestern Taiwan.</title>
        <authorList>
            <person name="Zhang W.-L."/>
            <person name="Chen W.-C."/>
            <person name="Lai M.-C."/>
            <person name="Chen S.-C."/>
        </authorList>
    </citation>
    <scope>NUCLEOTIDE SEQUENCE [LARGE SCALE GENOMIC DNA]</scope>
    <source>
        <strain evidence="2 3">CWC-04</strain>
    </source>
</reference>
<protein>
    <recommendedName>
        <fullName evidence="4">Tetratricopeptide repeat-containing protein</fullName>
    </recommendedName>
</protein>
<comment type="caution">
    <text evidence="2">The sequence shown here is derived from an EMBL/GenBank/DDBJ whole genome shotgun (WGS) entry which is preliminary data.</text>
</comment>
<evidence type="ECO:0000313" key="2">
    <source>
        <dbReference type="EMBL" id="MCD1295157.1"/>
    </source>
</evidence>
<keyword evidence="3" id="KW-1185">Reference proteome</keyword>
<keyword evidence="1" id="KW-0812">Transmembrane</keyword>
<feature type="transmembrane region" description="Helical" evidence="1">
    <location>
        <begin position="61"/>
        <end position="81"/>
    </location>
</feature>
<dbReference type="AlphaFoldDB" id="A0AAP2RFA2"/>
<accession>A0AAP2RFA2</accession>
<dbReference type="InterPro" id="IPR011990">
    <property type="entry name" value="TPR-like_helical_dom_sf"/>
</dbReference>
<evidence type="ECO:0000256" key="1">
    <source>
        <dbReference type="SAM" id="Phobius"/>
    </source>
</evidence>
<dbReference type="Proteomes" id="UP001320159">
    <property type="component" value="Unassembled WGS sequence"/>
</dbReference>
<feature type="transmembrane region" description="Helical" evidence="1">
    <location>
        <begin position="93"/>
        <end position="114"/>
    </location>
</feature>
<evidence type="ECO:0000313" key="3">
    <source>
        <dbReference type="Proteomes" id="UP001320159"/>
    </source>
</evidence>
<keyword evidence="1" id="KW-0472">Membrane</keyword>
<dbReference type="SMART" id="SM00028">
    <property type="entry name" value="TPR"/>
    <property type="match status" value="3"/>
</dbReference>
<sequence>MRILEDARGYYNGIVSSTTLLNFREAFVITVLGGLLAVSVYEMYTFRTSLDPAEANALLNTLLICDILIFCLSFIAIILSWRISSAKGIGVQASIFGSLKFILFVIVMLSPIIFIGCQLSFKPGFFSEGMEVDIAIALSAIGVISLMPLTILIIKGMSSLQNIKAFIRDMKSEYLGSGEECSLEDLSMLKQVYRGTIETRLLSQLARLSTSGDSITLELALDDLKDTCIDAKSDDPRSIALASGMAGLLAEAGINAAKDGNITVVRMVIDRLSEITKRSGKPGVSSLALRGMGAIYLSCESNMGEQVPRVQIKLASTYASLYDSTGKRECLELAMKMSEKAVAAYGESQHSDELIDALFVSGRIYRMAAELESDESSASISIARLTEALSLKNGIASPLDQAFIKNELGKAFIAMAKIRNPIKSYKSAVSAFSEASDLVTPGISKWDHSLILANSGYAYTMLADEYFKIRKFDEAISSARSAISSYSLPVQFFTLNRSAEDHASIMSNLGLAHTVISEIYSKSRMFEEALKHAHQALDSYTDSMSAYSKISTSNDLASIKTSIGLTYMTIADICFREKRYQEAISACDNAIAAYNEAVRIYDESGREKPASTVRKYLKDANDLFGTMMRIGSGGKSGNIIE</sequence>
<name>A0AAP2RFA2_9EURY</name>
<organism evidence="2 3">
    <name type="scientific">Methanooceanicella nereidis</name>
    <dbReference type="NCBI Taxonomy" id="2052831"/>
    <lineage>
        <taxon>Archaea</taxon>
        <taxon>Methanobacteriati</taxon>
        <taxon>Methanobacteriota</taxon>
        <taxon>Stenosarchaea group</taxon>
        <taxon>Methanomicrobia</taxon>
        <taxon>Methanocellales</taxon>
        <taxon>Methanocellaceae</taxon>
        <taxon>Methanooceanicella</taxon>
    </lineage>
</organism>
<keyword evidence="1" id="KW-1133">Transmembrane helix</keyword>
<proteinExistence type="predicted"/>
<gene>
    <name evidence="2" type="ORF">CUJ83_09120</name>
</gene>
<feature type="transmembrane region" description="Helical" evidence="1">
    <location>
        <begin position="21"/>
        <end position="41"/>
    </location>
</feature>
<dbReference type="Gene3D" id="1.25.40.10">
    <property type="entry name" value="Tetratricopeptide repeat domain"/>
    <property type="match status" value="1"/>
</dbReference>